<feature type="compositionally biased region" description="Pro residues" evidence="11">
    <location>
        <begin position="40"/>
        <end position="51"/>
    </location>
</feature>
<keyword evidence="6" id="KW-0812">Transmembrane</keyword>
<accession>A0A2B8BIT5</accession>
<comment type="function">
    <text evidence="10">Interacts with outer membrane receptor proteins that carry out high-affinity binding and energy dependent uptake into the periplasmic space of specific substrates. It could act to transduce energy from the cytoplasmic membrane to specific energy-requiring processes in the outer membrane, resulting in the release into the periplasm of ligands bound by these outer membrane proteins.</text>
</comment>
<organism evidence="13 14">
    <name type="scientific">Azospirillum palustre</name>
    <dbReference type="NCBI Taxonomy" id="2044885"/>
    <lineage>
        <taxon>Bacteria</taxon>
        <taxon>Pseudomonadati</taxon>
        <taxon>Pseudomonadota</taxon>
        <taxon>Alphaproteobacteria</taxon>
        <taxon>Rhodospirillales</taxon>
        <taxon>Azospirillaceae</taxon>
        <taxon>Azospirillum</taxon>
    </lineage>
</organism>
<dbReference type="GO" id="GO:0015031">
    <property type="term" value="P:protein transport"/>
    <property type="evidence" value="ECO:0007669"/>
    <property type="project" value="UniProtKB-UniRule"/>
</dbReference>
<comment type="subcellular location">
    <subcellularLocation>
        <location evidence="1 10">Cell inner membrane</location>
        <topology evidence="1 10">Single-pass membrane protein</topology>
        <orientation evidence="1 10">Periplasmic side</orientation>
    </subcellularLocation>
</comment>
<keyword evidence="8" id="KW-1133">Transmembrane helix</keyword>
<evidence type="ECO:0000256" key="10">
    <source>
        <dbReference type="RuleBase" id="RU362123"/>
    </source>
</evidence>
<gene>
    <name evidence="13" type="ORF">CRT60_11660</name>
</gene>
<keyword evidence="7 10" id="KW-0653">Protein transport</keyword>
<evidence type="ECO:0000256" key="5">
    <source>
        <dbReference type="ARBA" id="ARBA00022519"/>
    </source>
</evidence>
<dbReference type="GO" id="GO:0015891">
    <property type="term" value="P:siderophore transport"/>
    <property type="evidence" value="ECO:0007669"/>
    <property type="project" value="InterPro"/>
</dbReference>
<dbReference type="InterPro" id="IPR003538">
    <property type="entry name" value="TonB"/>
</dbReference>
<dbReference type="PANTHER" id="PTHR33446:SF2">
    <property type="entry name" value="PROTEIN TONB"/>
    <property type="match status" value="1"/>
</dbReference>
<dbReference type="GO" id="GO:0055085">
    <property type="term" value="P:transmembrane transport"/>
    <property type="evidence" value="ECO:0007669"/>
    <property type="project" value="InterPro"/>
</dbReference>
<comment type="caution">
    <text evidence="13">The sequence shown here is derived from an EMBL/GenBank/DDBJ whole genome shotgun (WGS) entry which is preliminary data.</text>
</comment>
<keyword evidence="4 10" id="KW-1003">Cell membrane</keyword>
<dbReference type="Gene3D" id="3.30.1150.10">
    <property type="match status" value="1"/>
</dbReference>
<evidence type="ECO:0000256" key="9">
    <source>
        <dbReference type="ARBA" id="ARBA00023136"/>
    </source>
</evidence>
<feature type="compositionally biased region" description="Pro residues" evidence="11">
    <location>
        <begin position="81"/>
        <end position="92"/>
    </location>
</feature>
<keyword evidence="14" id="KW-1185">Reference proteome</keyword>
<dbReference type="Pfam" id="PF03544">
    <property type="entry name" value="TonB_C"/>
    <property type="match status" value="1"/>
</dbReference>
<feature type="compositionally biased region" description="Pro residues" evidence="11">
    <location>
        <begin position="113"/>
        <end position="130"/>
    </location>
</feature>
<keyword evidence="3 10" id="KW-0813">Transport</keyword>
<name>A0A2B8BIT5_9PROT</name>
<evidence type="ECO:0000259" key="12">
    <source>
        <dbReference type="PROSITE" id="PS52015"/>
    </source>
</evidence>
<dbReference type="PANTHER" id="PTHR33446">
    <property type="entry name" value="PROTEIN TONB-RELATED"/>
    <property type="match status" value="1"/>
</dbReference>
<evidence type="ECO:0000256" key="3">
    <source>
        <dbReference type="ARBA" id="ARBA00022448"/>
    </source>
</evidence>
<keyword evidence="10" id="KW-0735">Signal-anchor</keyword>
<dbReference type="PROSITE" id="PS52015">
    <property type="entry name" value="TONB_CTD"/>
    <property type="match status" value="1"/>
</dbReference>
<evidence type="ECO:0000256" key="7">
    <source>
        <dbReference type="ARBA" id="ARBA00022927"/>
    </source>
</evidence>
<feature type="compositionally biased region" description="Pro residues" evidence="11">
    <location>
        <begin position="165"/>
        <end position="176"/>
    </location>
</feature>
<evidence type="ECO:0000313" key="14">
    <source>
        <dbReference type="Proteomes" id="UP000225379"/>
    </source>
</evidence>
<reference evidence="14" key="1">
    <citation type="submission" date="2017-10" db="EMBL/GenBank/DDBJ databases">
        <authorList>
            <person name="Kravchenko I.K."/>
            <person name="Grouzdev D.S."/>
        </authorList>
    </citation>
    <scope>NUCLEOTIDE SEQUENCE [LARGE SCALE GENOMIC DNA]</scope>
    <source>
        <strain evidence="14">B2</strain>
    </source>
</reference>
<evidence type="ECO:0000256" key="4">
    <source>
        <dbReference type="ARBA" id="ARBA00022475"/>
    </source>
</evidence>
<dbReference type="SUPFAM" id="SSF74653">
    <property type="entry name" value="TolA/TonB C-terminal domain"/>
    <property type="match status" value="1"/>
</dbReference>
<comment type="similarity">
    <text evidence="2 10">Belongs to the TonB family.</text>
</comment>
<evidence type="ECO:0000313" key="13">
    <source>
        <dbReference type="EMBL" id="PGH57137.1"/>
    </source>
</evidence>
<dbReference type="Proteomes" id="UP000225379">
    <property type="component" value="Unassembled WGS sequence"/>
</dbReference>
<evidence type="ECO:0000256" key="8">
    <source>
        <dbReference type="ARBA" id="ARBA00022989"/>
    </source>
</evidence>
<dbReference type="InterPro" id="IPR006260">
    <property type="entry name" value="TonB/TolA_C"/>
</dbReference>
<dbReference type="GO" id="GO:0098797">
    <property type="term" value="C:plasma membrane protein complex"/>
    <property type="evidence" value="ECO:0007669"/>
    <property type="project" value="TreeGrafter"/>
</dbReference>
<dbReference type="EMBL" id="PDKW01000040">
    <property type="protein sequence ID" value="PGH57137.1"/>
    <property type="molecule type" value="Genomic_DNA"/>
</dbReference>
<sequence>MSLALHAGVIVLAVGLQPPPASPPAVVAVELSFVAAAAEPPSPSEPVPDPPSEQLRQPEPEPPATPVPPPPEPDTGDAAAEPPPDAPMPPVADTPVTEPSMPAPAEPLKEETPPPVRPPIPARRPSPGPPQRIQSPARALPAAIPPTDRSGRVEQPAAQASSAPATPPAAPAPPSDPHANSDRQAADYFGTIQARLARHKIYPQAARLRREEGTVLVRFTIVADGTITGWTVVQGSGHGNLDRAAEEMIQRASPLPPIPAGMGRARIDITFPVRYALQ</sequence>
<dbReference type="InterPro" id="IPR051045">
    <property type="entry name" value="TonB-dependent_transducer"/>
</dbReference>
<dbReference type="AlphaFoldDB" id="A0A2B8BIT5"/>
<dbReference type="InterPro" id="IPR037682">
    <property type="entry name" value="TonB_C"/>
</dbReference>
<dbReference type="GO" id="GO:0030288">
    <property type="term" value="C:outer membrane-bounded periplasmic space"/>
    <property type="evidence" value="ECO:0007669"/>
    <property type="project" value="InterPro"/>
</dbReference>
<feature type="compositionally biased region" description="Pro residues" evidence="11">
    <location>
        <begin position="60"/>
        <end position="73"/>
    </location>
</feature>
<feature type="region of interest" description="Disordered" evidence="11">
    <location>
        <begin position="37"/>
        <end position="183"/>
    </location>
</feature>
<dbReference type="GO" id="GO:0031992">
    <property type="term" value="F:energy transducer activity"/>
    <property type="evidence" value="ECO:0007669"/>
    <property type="project" value="InterPro"/>
</dbReference>
<dbReference type="NCBIfam" id="TIGR01352">
    <property type="entry name" value="tonB_Cterm"/>
    <property type="match status" value="1"/>
</dbReference>
<evidence type="ECO:0000256" key="6">
    <source>
        <dbReference type="ARBA" id="ARBA00022692"/>
    </source>
</evidence>
<dbReference type="PRINTS" id="PR01374">
    <property type="entry name" value="TONBPROTEIN"/>
</dbReference>
<keyword evidence="5 10" id="KW-0997">Cell inner membrane</keyword>
<evidence type="ECO:0000256" key="2">
    <source>
        <dbReference type="ARBA" id="ARBA00006555"/>
    </source>
</evidence>
<protein>
    <recommendedName>
        <fullName evidence="10">Protein TonB</fullName>
    </recommendedName>
</protein>
<feature type="domain" description="TonB C-terminal" evidence="12">
    <location>
        <begin position="187"/>
        <end position="278"/>
    </location>
</feature>
<evidence type="ECO:0000256" key="1">
    <source>
        <dbReference type="ARBA" id="ARBA00004383"/>
    </source>
</evidence>
<evidence type="ECO:0000256" key="11">
    <source>
        <dbReference type="SAM" id="MobiDB-lite"/>
    </source>
</evidence>
<keyword evidence="9" id="KW-0472">Membrane</keyword>
<proteinExistence type="inferred from homology"/>